<dbReference type="PANTHER" id="PTHR48475">
    <property type="entry name" value="RIBONUCLEASE H"/>
    <property type="match status" value="1"/>
</dbReference>
<dbReference type="InterPro" id="IPR002156">
    <property type="entry name" value="RNaseH_domain"/>
</dbReference>
<dbReference type="Pfam" id="PF00078">
    <property type="entry name" value="RVT_1"/>
    <property type="match status" value="1"/>
</dbReference>
<feature type="compositionally biased region" description="Polar residues" evidence="1">
    <location>
        <begin position="1"/>
        <end position="14"/>
    </location>
</feature>
<gene>
    <name evidence="6" type="primary">LOC116188737</name>
</gene>
<dbReference type="CDD" id="cd01647">
    <property type="entry name" value="RT_LTR"/>
    <property type="match status" value="1"/>
</dbReference>
<proteinExistence type="predicted"/>
<dbReference type="SUPFAM" id="SSF53098">
    <property type="entry name" value="Ribonuclease H-like"/>
    <property type="match status" value="2"/>
</dbReference>
<dbReference type="PROSITE" id="PS50174">
    <property type="entry name" value="G_PATCH"/>
    <property type="match status" value="1"/>
</dbReference>
<dbReference type="GeneID" id="116188737"/>
<evidence type="ECO:0000313" key="6">
    <source>
        <dbReference type="RefSeq" id="XP_031374079.1"/>
    </source>
</evidence>
<dbReference type="FunFam" id="3.30.420.10:FF:000032">
    <property type="entry name" value="Retrovirus-related Pol polyprotein from transposon 297-like Protein"/>
    <property type="match status" value="1"/>
</dbReference>
<dbReference type="Gene3D" id="3.10.20.370">
    <property type="match status" value="1"/>
</dbReference>
<organism evidence="5 6">
    <name type="scientific">Punica granatum</name>
    <name type="common">Pomegranate</name>
    <dbReference type="NCBI Taxonomy" id="22663"/>
    <lineage>
        <taxon>Eukaryota</taxon>
        <taxon>Viridiplantae</taxon>
        <taxon>Streptophyta</taxon>
        <taxon>Embryophyta</taxon>
        <taxon>Tracheophyta</taxon>
        <taxon>Spermatophyta</taxon>
        <taxon>Magnoliopsida</taxon>
        <taxon>eudicotyledons</taxon>
        <taxon>Gunneridae</taxon>
        <taxon>Pentapetalae</taxon>
        <taxon>rosids</taxon>
        <taxon>malvids</taxon>
        <taxon>Myrtales</taxon>
        <taxon>Lythraceae</taxon>
        <taxon>Punica</taxon>
    </lineage>
</organism>
<evidence type="ECO:0000259" key="4">
    <source>
        <dbReference type="PROSITE" id="PS50994"/>
    </source>
</evidence>
<dbReference type="Gene3D" id="3.30.420.10">
    <property type="entry name" value="Ribonuclease H-like superfamily/Ribonuclease H"/>
    <property type="match status" value="2"/>
</dbReference>
<dbReference type="InterPro" id="IPR000477">
    <property type="entry name" value="RT_dom"/>
</dbReference>
<dbReference type="CDD" id="cd09279">
    <property type="entry name" value="RNase_HI_like"/>
    <property type="match status" value="1"/>
</dbReference>
<dbReference type="Proteomes" id="UP000515151">
    <property type="component" value="Chromosome 8"/>
</dbReference>
<protein>
    <submittedName>
        <fullName evidence="6">Uncharacterized protein LOC116188737</fullName>
    </submittedName>
</protein>
<accession>A0A6P8BUW4</accession>
<dbReference type="SMART" id="SM00443">
    <property type="entry name" value="G_patch"/>
    <property type="match status" value="1"/>
</dbReference>
<dbReference type="InterPro" id="IPR012337">
    <property type="entry name" value="RNaseH-like_sf"/>
</dbReference>
<feature type="domain" description="Integrase catalytic" evidence="4">
    <location>
        <begin position="1954"/>
        <end position="2113"/>
    </location>
</feature>
<feature type="domain" description="RNase H type-1" evidence="3">
    <location>
        <begin position="1667"/>
        <end position="1799"/>
    </location>
</feature>
<dbReference type="SUPFAM" id="SSF56672">
    <property type="entry name" value="DNA/RNA polymerases"/>
    <property type="match status" value="1"/>
</dbReference>
<feature type="region of interest" description="Disordered" evidence="1">
    <location>
        <begin position="458"/>
        <end position="516"/>
    </location>
</feature>
<evidence type="ECO:0000259" key="3">
    <source>
        <dbReference type="PROSITE" id="PS50879"/>
    </source>
</evidence>
<dbReference type="OrthoDB" id="7697376at2759"/>
<dbReference type="GO" id="GO:0015074">
    <property type="term" value="P:DNA integration"/>
    <property type="evidence" value="ECO:0007669"/>
    <property type="project" value="InterPro"/>
</dbReference>
<dbReference type="Gene3D" id="1.10.340.70">
    <property type="match status" value="1"/>
</dbReference>
<dbReference type="PROSITE" id="PS50994">
    <property type="entry name" value="INTEGRASE"/>
    <property type="match status" value="1"/>
</dbReference>
<dbReference type="Pfam" id="PF17921">
    <property type="entry name" value="Integrase_H2C2"/>
    <property type="match status" value="1"/>
</dbReference>
<feature type="compositionally biased region" description="Polar residues" evidence="1">
    <location>
        <begin position="52"/>
        <end position="62"/>
    </location>
</feature>
<dbReference type="Gene3D" id="3.30.70.270">
    <property type="match status" value="2"/>
</dbReference>
<feature type="region of interest" description="Disordered" evidence="1">
    <location>
        <begin position="1"/>
        <end position="62"/>
    </location>
</feature>
<dbReference type="PANTHER" id="PTHR48475:SF1">
    <property type="entry name" value="RNASE H TYPE-1 DOMAIN-CONTAINING PROTEIN"/>
    <property type="match status" value="1"/>
</dbReference>
<feature type="region of interest" description="Disordered" evidence="1">
    <location>
        <begin position="545"/>
        <end position="589"/>
    </location>
</feature>
<reference evidence="5" key="1">
    <citation type="journal article" date="2020" name="Plant Biotechnol. J.">
        <title>The pomegranate (Punica granatum L.) draft genome dissects genetic divergence between soft- and hard-seeded cultivars.</title>
        <authorList>
            <person name="Luo X."/>
            <person name="Li H."/>
            <person name="Wu Z."/>
            <person name="Yao W."/>
            <person name="Zhao P."/>
            <person name="Cao D."/>
            <person name="Yu H."/>
            <person name="Li K."/>
            <person name="Poudel K."/>
            <person name="Zhao D."/>
            <person name="Zhang F."/>
            <person name="Xia X."/>
            <person name="Chen L."/>
            <person name="Wang Q."/>
            <person name="Jing D."/>
            <person name="Cao S."/>
        </authorList>
    </citation>
    <scope>NUCLEOTIDE SEQUENCE [LARGE SCALE GENOMIC DNA]</scope>
    <source>
        <strain evidence="5">cv. Tunisia</strain>
    </source>
</reference>
<dbReference type="InterPro" id="IPR001584">
    <property type="entry name" value="Integrase_cat-core"/>
</dbReference>
<dbReference type="InterPro" id="IPR041588">
    <property type="entry name" value="Integrase_H2C2"/>
</dbReference>
<dbReference type="PROSITE" id="PS50879">
    <property type="entry name" value="RNASE_H_1"/>
    <property type="match status" value="1"/>
</dbReference>
<dbReference type="InterPro" id="IPR041577">
    <property type="entry name" value="RT_RNaseH_2"/>
</dbReference>
<sequence length="2244" mass="250735">MAQNNQLASSEENTPPTPVYYQPSMTQALPPLTPAGAPPVHSGEIPPPVPTSEAQAPSTSTEGAARIVALEGDISTLRGTVNQMAADMAELMALLRAPNRTSSNSTPPPGYGPTVDPNPWVPPTHAPEGIEAPAIHAPAGLPANVPPPSVTLPAAIPLPPSNPTTLVPPPMSIPVPAPVYAAPPPMVFPAQSPHAPAHTAEPVPFQAPQPHISFSYPTLPPLNIPIPEPGTPTQAVPIAPPTNFLPEMGTEQEQRLKKMEENIKALQSGGPRLDAGDCDWSLFPGMRLPPKIKVPEFQRYHGTTDPRHHLRHYRGKMLQYWDYEEFVIHTFQDSLAGAALDWYMSLKAADIPTWTDLSGKFIDQYKYCAETPPTLLELSTMEMAEDQGFEAYAVKWRARAAKHVPPISEAQQIQLFHSTLKGAYYLHLLAHTSSFSNLIDAGKKLDIGVKLGKIEGPAEKKEGESSKKVATGTPSAGNRRGKDASVNAVNSGRQAPQQYSINYTPAPPTTQAYAPPPVHYQQQLPAQQVYYSAPPASFPLPAPHNYVPIPPPIQQSRPPASRTPQPVQRAPAPQDQQSTAPRRRQFTPLPAPLSHIYRQLLAGNRIKSVAPNPDFDPTIQDQSRHCEYHQGAPGHTTDDCWKLREKIQAMIDGKQLTFNAVKPPNVQVNPLPDHGSSSGPSINMISVCAIGEYETGQEPSAPFVIEYVPAETGIGYAGFDATPAPFVIDVPAREPYQDSKVPWTYEGSVGNLERQFSVMGVTRSGRVYENPEVANKGKAPAATLGIAPEATPIPQKKVTEEEAEAFMKIIKASEYKVVEQMGKSPAHISLLALLLSSEPHREALLKVLTAAQVPKETAPDLIEETVGSIFSNNISFSDDELPSEGYAHSRALHIMNVDLNRIRPSKTAVRAFDGSRREVNGEIDLLIEVGPCSFNVTFQVLDIPNAFSLLLGRPWIHFAGAVPSTLHQKLKFIVEERLITVKGEEDYAIYKETAAGPSRADRMVGKILLRHNYIPGSGLGARGQGINRPIEIEEYKNRRGLGFRPSCHEIIEARRGKRLHRLAAYYGKINRGTPVPPLSHFFSGSQHIVGGTLDGPSSDLDDALVDLPGIYAVTEETPSGVYIRLAQENEELNNWTSIEESLHRLENRQLTSVEPTEEINIGTEEEPRTLKIGTGLDPTQRARMIDFLKEYQEVFAWSYADMPGLDPSIVKHSLPLDTENFPPKRQHLRRQRAGLLLRIKEEVVKQINAGFLEVCNYSEWVANIVPVEKKDGRVRVCVDYRDLNKASPKDNFPLPHIDVLVDNTARHNQFSFMDGFSGYNQIRMAEDDKIKTTFITMWGTFCYKVMPFGLKNAGATYQRAMVTLFHDMMHKEIEVYVDDMIAKSKEGEDHLVNLRRLFERLKKYKLRLNPAKCTFGAKSGKLLGFVVSERGIEVDPDKVKAIRELPPPSTVREVRSFLGRLNYIARFIANLSDKCQPLFRLLRKNAAIEWDDDCQKAFDDIKTYLVQSPVLVPPTPGRPLILYLTVRRQSLGCMLGQEDESTRAEHAIYYLSKKFTEGESNYPEIEKMCCALVWVMQRLRQYTLYHTIRLLSKADPLKYLLGSPSSMRNIAKWRCQLTEYDIEYVPRTSVKGQAIADHLAEFPIEDDTPINSDFPDEGILRVDEEEDGTAWKMYFDGAVNSTGSGIGAVLISPDGRYYPIAAKVNFLCTNNVAEYEACILGLQAAIDFKVKELEVFGDSMLTIFQTLGQWKTKDAKLVPYHEYLEELAENFEKISFTYTPRIKNQFADALATLASMVSITKENLIEPLEIEIAKGPAYCDTIEATDEQPWYEDIKHFLQTGQYPTFANRRDRKTLRRLTAHYFLSGETLYRRSFDATLLRCVDENEAQRLMGEIHEGSCGPHMSGLMLTKKLMRLGYFWSTMEADCAKHVRHCHLCQVYADQIKAPPNELRPMAAPWPFSMWGIDVIGPINPKASNGHMFILVAIDYFTKWIEAITLASVTANAVARFLKRDIIARYGVPETIITDNAKNLNNRIIDELCERFKIHHRNSTPYRPQMNGAVEAANKNIKRIIEKMTVTYKDWHEMLPFALLAYRTSIRTSTGATPYSLVYGMEAILPIEVEIPSMRVLAESKLEEAEWAKQRYEQLNLIDEKRLTALCHGQCYQQRMARAFNARVRHREFRPGDLVLRKVLHITPDSRGKFAYKYDGPFVVREVFSGGAIILSDMDGTENALPVNADALKKYYP</sequence>
<dbReference type="Pfam" id="PF01585">
    <property type="entry name" value="G-patch"/>
    <property type="match status" value="1"/>
</dbReference>
<feature type="compositionally biased region" description="Basic and acidic residues" evidence="1">
    <location>
        <begin position="458"/>
        <end position="467"/>
    </location>
</feature>
<dbReference type="GO" id="GO:0003676">
    <property type="term" value="F:nucleic acid binding"/>
    <property type="evidence" value="ECO:0007669"/>
    <property type="project" value="InterPro"/>
</dbReference>
<dbReference type="FunFam" id="3.30.70.270:FF:000023">
    <property type="entry name" value="Pol"/>
    <property type="match status" value="1"/>
</dbReference>
<feature type="compositionally biased region" description="Polar residues" evidence="1">
    <location>
        <begin position="487"/>
        <end position="502"/>
    </location>
</feature>
<dbReference type="InterPro" id="IPR000467">
    <property type="entry name" value="G_patch_dom"/>
</dbReference>
<evidence type="ECO:0000313" key="5">
    <source>
        <dbReference type="Proteomes" id="UP000515151"/>
    </source>
</evidence>
<dbReference type="Pfam" id="PF13456">
    <property type="entry name" value="RVT_3"/>
    <property type="match status" value="1"/>
</dbReference>
<dbReference type="RefSeq" id="XP_031374079.1">
    <property type="nucleotide sequence ID" value="XM_031518219.1"/>
</dbReference>
<feature type="domain" description="G-patch" evidence="2">
    <location>
        <begin position="1000"/>
        <end position="1046"/>
    </location>
</feature>
<dbReference type="Pfam" id="PF17919">
    <property type="entry name" value="RT_RNaseH_2"/>
    <property type="match status" value="1"/>
</dbReference>
<dbReference type="GO" id="GO:0004523">
    <property type="term" value="F:RNA-DNA hybrid ribonuclease activity"/>
    <property type="evidence" value="ECO:0007669"/>
    <property type="project" value="InterPro"/>
</dbReference>
<dbReference type="InterPro" id="IPR043128">
    <property type="entry name" value="Rev_trsase/Diguanyl_cyclase"/>
</dbReference>
<evidence type="ECO:0000259" key="2">
    <source>
        <dbReference type="PROSITE" id="PS50174"/>
    </source>
</evidence>
<dbReference type="InterPro" id="IPR043502">
    <property type="entry name" value="DNA/RNA_pol_sf"/>
</dbReference>
<keyword evidence="5" id="KW-1185">Reference proteome</keyword>
<dbReference type="Gene3D" id="3.10.10.10">
    <property type="entry name" value="HIV Type 1 Reverse Transcriptase, subunit A, domain 1"/>
    <property type="match status" value="1"/>
</dbReference>
<dbReference type="Pfam" id="PF00665">
    <property type="entry name" value="rve"/>
    <property type="match status" value="1"/>
</dbReference>
<evidence type="ECO:0000256" key="1">
    <source>
        <dbReference type="SAM" id="MobiDB-lite"/>
    </source>
</evidence>
<name>A0A6P8BUW4_PUNGR</name>
<dbReference type="InterPro" id="IPR036397">
    <property type="entry name" value="RNaseH_sf"/>
</dbReference>
<reference evidence="6" key="2">
    <citation type="submission" date="2025-08" db="UniProtKB">
        <authorList>
            <consortium name="RefSeq"/>
        </authorList>
    </citation>
    <scope>IDENTIFICATION</scope>
    <source>
        <tissue evidence="6">Leaf</tissue>
    </source>
</reference>
<dbReference type="CDD" id="cd00303">
    <property type="entry name" value="retropepsin_like"/>
    <property type="match status" value="1"/>
</dbReference>